<organism evidence="4 5">
    <name type="scientific">Candidatus Odyssella acanthamoebae</name>
    <dbReference type="NCBI Taxonomy" id="91604"/>
    <lineage>
        <taxon>Bacteria</taxon>
        <taxon>Pseudomonadati</taxon>
        <taxon>Pseudomonadota</taxon>
        <taxon>Alphaproteobacteria</taxon>
        <taxon>Holosporales</taxon>
        <taxon>Candidatus Paracaedibacteraceae</taxon>
        <taxon>Candidatus Odyssella</taxon>
    </lineage>
</organism>
<keyword evidence="1" id="KW-0479">Metal-binding</keyword>
<dbReference type="KEGG" id="paca:ID47_00215"/>
<evidence type="ECO:0000313" key="4">
    <source>
        <dbReference type="EMBL" id="AIK95518.1"/>
    </source>
</evidence>
<dbReference type="Pfam" id="PF06155">
    <property type="entry name" value="GBBH-like_N"/>
    <property type="match status" value="1"/>
</dbReference>
<protein>
    <recommendedName>
        <fullName evidence="3">Gamma-butyrobetaine hydroxylase-like N-terminal domain-containing protein</fullName>
    </recommendedName>
</protein>
<dbReference type="EMBL" id="CP008941">
    <property type="protein sequence ID" value="AIK95518.1"/>
    <property type="molecule type" value="Genomic_DNA"/>
</dbReference>
<evidence type="ECO:0000259" key="3">
    <source>
        <dbReference type="Pfam" id="PF06155"/>
    </source>
</evidence>
<keyword evidence="2" id="KW-0408">Iron</keyword>
<sequence length="123" mass="13984">MSRSDFANKPWPTNIRLLQKENALEVEFDDGNHFSFSAEYLRVESPSAEVQGHGASQKRTLGGCKTVGIRTVESVGNYAIRIHFSDNHSTGIYSWSYLHELGCKKNENWSRYLEMVKTLGLSR</sequence>
<dbReference type="GO" id="GO:0046872">
    <property type="term" value="F:metal ion binding"/>
    <property type="evidence" value="ECO:0007669"/>
    <property type="project" value="UniProtKB-KW"/>
</dbReference>
<keyword evidence="5" id="KW-1185">Reference proteome</keyword>
<dbReference type="eggNOG" id="COG3536">
    <property type="taxonomic scope" value="Bacteria"/>
</dbReference>
<accession>A0A077AV62</accession>
<dbReference type="Proteomes" id="UP000028926">
    <property type="component" value="Chromosome"/>
</dbReference>
<dbReference type="OrthoDB" id="9794178at2"/>
<dbReference type="PANTHER" id="PTHR35303:SF5">
    <property type="entry name" value="OS02G0197800 PROTEIN"/>
    <property type="match status" value="1"/>
</dbReference>
<dbReference type="STRING" id="91604.ID47_00215"/>
<evidence type="ECO:0000256" key="1">
    <source>
        <dbReference type="ARBA" id="ARBA00022723"/>
    </source>
</evidence>
<reference evidence="4 5" key="1">
    <citation type="submission" date="2014-07" db="EMBL/GenBank/DDBJ databases">
        <title>Comparative genomic insights into amoeba endosymbionts belonging to the families of Holosporaceae and Candidatus Midichloriaceae within Rickettsiales.</title>
        <authorList>
            <person name="Wang Z."/>
            <person name="Wu M."/>
        </authorList>
    </citation>
    <scope>NUCLEOTIDE SEQUENCE [LARGE SCALE GENOMIC DNA]</scope>
    <source>
        <strain evidence="4">PRA3</strain>
    </source>
</reference>
<dbReference type="RefSeq" id="WP_038462658.1">
    <property type="nucleotide sequence ID" value="NZ_CP008941.1"/>
</dbReference>
<dbReference type="Gene3D" id="3.30.2020.30">
    <property type="match status" value="1"/>
</dbReference>
<name>A0A077AV62_9PROT</name>
<dbReference type="AlphaFoldDB" id="A0A077AV62"/>
<gene>
    <name evidence="4" type="ORF">ID47_00215</name>
</gene>
<evidence type="ECO:0000256" key="2">
    <source>
        <dbReference type="ARBA" id="ARBA00023004"/>
    </source>
</evidence>
<dbReference type="PANTHER" id="PTHR35303">
    <property type="entry name" value="OS02G0197800 PROTEIN"/>
    <property type="match status" value="1"/>
</dbReference>
<proteinExistence type="predicted"/>
<dbReference type="InterPro" id="IPR010376">
    <property type="entry name" value="GBBH-like_N"/>
</dbReference>
<feature type="domain" description="Gamma-butyrobetaine hydroxylase-like N-terminal" evidence="3">
    <location>
        <begin position="15"/>
        <end position="99"/>
    </location>
</feature>
<dbReference type="InterPro" id="IPR038492">
    <property type="entry name" value="GBBH-like_N_sf"/>
</dbReference>
<dbReference type="HOGENOM" id="CLU_117841_0_1_5"/>
<evidence type="ECO:0000313" key="5">
    <source>
        <dbReference type="Proteomes" id="UP000028926"/>
    </source>
</evidence>